<dbReference type="Pfam" id="PF00639">
    <property type="entry name" value="Rotamase"/>
    <property type="match status" value="1"/>
</dbReference>
<dbReference type="PANTHER" id="PTHR47637:SF1">
    <property type="entry name" value="CHAPERONE SURA"/>
    <property type="match status" value="1"/>
</dbReference>
<dbReference type="SUPFAM" id="SSF54534">
    <property type="entry name" value="FKBP-like"/>
    <property type="match status" value="1"/>
</dbReference>
<dbReference type="InterPro" id="IPR015391">
    <property type="entry name" value="SurA_N"/>
</dbReference>
<evidence type="ECO:0000259" key="8">
    <source>
        <dbReference type="PROSITE" id="PS50198"/>
    </source>
</evidence>
<evidence type="ECO:0000256" key="7">
    <source>
        <dbReference type="SAM" id="SignalP"/>
    </source>
</evidence>
<dbReference type="InterPro" id="IPR046357">
    <property type="entry name" value="PPIase_dom_sf"/>
</dbReference>
<dbReference type="InterPro" id="IPR000297">
    <property type="entry name" value="PPIase_PpiC"/>
</dbReference>
<dbReference type="PANTHER" id="PTHR47637">
    <property type="entry name" value="CHAPERONE SURA"/>
    <property type="match status" value="1"/>
</dbReference>
<feature type="chain" id="PRO_5045317601" evidence="7">
    <location>
        <begin position="23"/>
        <end position="322"/>
    </location>
</feature>
<dbReference type="InterPro" id="IPR027304">
    <property type="entry name" value="Trigger_fact/SurA_dom_sf"/>
</dbReference>
<evidence type="ECO:0000256" key="6">
    <source>
        <dbReference type="PROSITE-ProRule" id="PRU00278"/>
    </source>
</evidence>
<dbReference type="Gene3D" id="1.10.4030.10">
    <property type="entry name" value="Porin chaperone SurA, peptide-binding domain"/>
    <property type="match status" value="1"/>
</dbReference>
<dbReference type="InterPro" id="IPR050280">
    <property type="entry name" value="OMP_Chaperone_SurA"/>
</dbReference>
<keyword evidence="5 6" id="KW-0413">Isomerase</keyword>
<name>A0ABN4HTE0_9COXI</name>
<dbReference type="Proteomes" id="UP000063965">
    <property type="component" value="Chromosome"/>
</dbReference>
<keyword evidence="10" id="KW-1185">Reference proteome</keyword>
<feature type="domain" description="PpiC" evidence="8">
    <location>
        <begin position="183"/>
        <end position="278"/>
    </location>
</feature>
<keyword evidence="2" id="KW-0574">Periplasm</keyword>
<evidence type="ECO:0000313" key="10">
    <source>
        <dbReference type="Proteomes" id="UP000063965"/>
    </source>
</evidence>
<dbReference type="Pfam" id="PF09312">
    <property type="entry name" value="SurA_N"/>
    <property type="match status" value="1"/>
</dbReference>
<dbReference type="RefSeq" id="WP_048875680.1">
    <property type="nucleotide sequence ID" value="NZ_CP011126.1"/>
</dbReference>
<evidence type="ECO:0000313" key="9">
    <source>
        <dbReference type="EMBL" id="AKQ34000.1"/>
    </source>
</evidence>
<dbReference type="Gene3D" id="3.10.50.40">
    <property type="match status" value="1"/>
</dbReference>
<evidence type="ECO:0000256" key="3">
    <source>
        <dbReference type="ARBA" id="ARBA00023110"/>
    </source>
</evidence>
<accession>A0ABN4HTE0</accession>
<gene>
    <name evidence="9" type="ORF">CleRT_15140</name>
</gene>
<reference evidence="9 10" key="1">
    <citation type="journal article" date="2015" name="Genome Biol. Evol.">
        <title>Distinctive Genome Reduction Rates Revealed by Genomic Analyses of Two Coxiella-Like Endosymbionts in Ticks.</title>
        <authorList>
            <person name="Gottlieb Y."/>
            <person name="Lalzar I."/>
            <person name="Klasson L."/>
        </authorList>
    </citation>
    <scope>NUCLEOTIDE SEQUENCE [LARGE SCALE GENOMIC DNA]</scope>
    <source>
        <strain evidence="9 10">CRt</strain>
    </source>
</reference>
<dbReference type="GO" id="GO:0016853">
    <property type="term" value="F:isomerase activity"/>
    <property type="evidence" value="ECO:0007669"/>
    <property type="project" value="UniProtKB-KW"/>
</dbReference>
<evidence type="ECO:0000256" key="1">
    <source>
        <dbReference type="ARBA" id="ARBA00022729"/>
    </source>
</evidence>
<evidence type="ECO:0000256" key="2">
    <source>
        <dbReference type="ARBA" id="ARBA00022764"/>
    </source>
</evidence>
<keyword evidence="4" id="KW-0143">Chaperone</keyword>
<dbReference type="PROSITE" id="PS50198">
    <property type="entry name" value="PPIC_PPIASE_2"/>
    <property type="match status" value="1"/>
</dbReference>
<organism evidence="9 10">
    <name type="scientific">Candidatus Coxiella mudrowiae</name>
    <dbReference type="NCBI Taxonomy" id="2054173"/>
    <lineage>
        <taxon>Bacteria</taxon>
        <taxon>Pseudomonadati</taxon>
        <taxon>Pseudomonadota</taxon>
        <taxon>Gammaproteobacteria</taxon>
        <taxon>Legionellales</taxon>
        <taxon>Coxiellaceae</taxon>
        <taxon>Coxiella</taxon>
    </lineage>
</organism>
<evidence type="ECO:0000256" key="5">
    <source>
        <dbReference type="ARBA" id="ARBA00023235"/>
    </source>
</evidence>
<protein>
    <submittedName>
        <fullName evidence="9">Peptidyl-prolyl cis-trans isomerase</fullName>
    </submittedName>
</protein>
<dbReference type="EMBL" id="CP011126">
    <property type="protein sequence ID" value="AKQ34000.1"/>
    <property type="molecule type" value="Genomic_DNA"/>
</dbReference>
<evidence type="ECO:0000256" key="4">
    <source>
        <dbReference type="ARBA" id="ARBA00023186"/>
    </source>
</evidence>
<proteinExistence type="predicted"/>
<sequence>MFKIIIRLIAISLLTISATSMAQQSPLPEPNATQEEPLDQIAAVVNNEIITQSEFNHALAAAKQQFTQHHIPMLNEKVFRKQVIEQLIYQKLQLQLSKRNKIKASDEEINATISRIAAQNQLSESALKEKLNQQGISYREFRNQIRKQLLISKLQQQVMANNITISKSDLVAFQKQHLAQIASARYHVATILIRVPEGATQAQINHAKGKAFLVLKQLRKGLSFESAMSAHPGSKDLGWRLSSNLPQVFVNPIRKMKPNELIGPIQAPNGFHLVKLLGKENQNRSNNQQIQQAVYQKKFEKALQQWLGQLRRSSYVRIYINS</sequence>
<keyword evidence="1 7" id="KW-0732">Signal</keyword>
<dbReference type="SUPFAM" id="SSF109998">
    <property type="entry name" value="Triger factor/SurA peptide-binding domain-like"/>
    <property type="match status" value="1"/>
</dbReference>
<feature type="signal peptide" evidence="7">
    <location>
        <begin position="1"/>
        <end position="22"/>
    </location>
</feature>
<keyword evidence="3 6" id="KW-0697">Rotamase</keyword>